<keyword evidence="3" id="KW-1185">Reference proteome</keyword>
<comment type="caution">
    <text evidence="2">The sequence shown here is derived from an EMBL/GenBank/DDBJ whole genome shotgun (WGS) entry which is preliminary data.</text>
</comment>
<dbReference type="EMBL" id="BMMS01000021">
    <property type="protein sequence ID" value="GGO93680.1"/>
    <property type="molecule type" value="Genomic_DNA"/>
</dbReference>
<dbReference type="InterPro" id="IPR028082">
    <property type="entry name" value="Peripla_BP_I"/>
</dbReference>
<keyword evidence="1" id="KW-1133">Transmembrane helix</keyword>
<gene>
    <name evidence="2" type="ORF">GCM10012280_46750</name>
</gene>
<name>A0A917ZUH8_9ACTN</name>
<reference evidence="2" key="1">
    <citation type="journal article" date="2014" name="Int. J. Syst. Evol. Microbiol.">
        <title>Complete genome sequence of Corynebacterium casei LMG S-19264T (=DSM 44701T), isolated from a smear-ripened cheese.</title>
        <authorList>
            <consortium name="US DOE Joint Genome Institute (JGI-PGF)"/>
            <person name="Walter F."/>
            <person name="Albersmeier A."/>
            <person name="Kalinowski J."/>
            <person name="Ruckert C."/>
        </authorList>
    </citation>
    <scope>NUCLEOTIDE SEQUENCE</scope>
    <source>
        <strain evidence="2">CGMCC 4.7201</strain>
    </source>
</reference>
<reference evidence="2" key="2">
    <citation type="submission" date="2020-09" db="EMBL/GenBank/DDBJ databases">
        <authorList>
            <person name="Sun Q."/>
            <person name="Zhou Y."/>
        </authorList>
    </citation>
    <scope>NUCLEOTIDE SEQUENCE</scope>
    <source>
        <strain evidence="2">CGMCC 4.7201</strain>
    </source>
</reference>
<protein>
    <recommendedName>
        <fullName evidence="4">ABC-type branched-subunit amino acid transport system substrate-binding protein</fullName>
    </recommendedName>
</protein>
<keyword evidence="1" id="KW-0472">Membrane</keyword>
<proteinExistence type="predicted"/>
<sequence>MARAVGRGPFYLRHPVLTGALVVAAVGAVVGGLLGWHAWQDSRARCAHGVEKRSGECVGVTDGSYAFLKPELNDVSAKIKAQNDWVAKQHRDHGRAYVTVAFARPMDALTGGRGHREAVEHGVQGAYAAQWRANNTSVRGDTPLIRLVVANFGDHSKQWRAAAERLVAAAKSPDHLVAVAGLSRSTGATADAMRYLSDQGIPLVSDVLTADKVKGVETLARVAPTNSDEAKAAAAYLKSRKMNDVQLVFDRNAQDAYVTSLRDGFRKAFKGHGSRLVEDGGSYDSTKGSLGNRFSALNANLCAGTVDTVFFAGRSTELQVFINQLSNRTCGDRTFTIVTGDDATLLRSSPEFDQSLRNRITLVYTGLTHPEVWEDSHKATVNRIAADFFTEGGKETDFLSPKMFPGSALADGQAVMAHDAVLTAVFAIRPGQERQEQQDEQALPTPDGVAQNLYALSGTNKVPGASGDITLDNDGYARNKAVPLLRRRPGDRVDVLDVAFPEQH</sequence>
<dbReference type="PANTHER" id="PTHR30483:SF6">
    <property type="entry name" value="PERIPLASMIC BINDING PROTEIN OF ABC TRANSPORTER FOR NATURAL AMINO ACIDS"/>
    <property type="match status" value="1"/>
</dbReference>
<dbReference type="Gene3D" id="3.40.50.2300">
    <property type="match status" value="2"/>
</dbReference>
<evidence type="ECO:0000313" key="3">
    <source>
        <dbReference type="Proteomes" id="UP000641932"/>
    </source>
</evidence>
<dbReference type="SUPFAM" id="SSF53822">
    <property type="entry name" value="Periplasmic binding protein-like I"/>
    <property type="match status" value="1"/>
</dbReference>
<evidence type="ECO:0000256" key="1">
    <source>
        <dbReference type="SAM" id="Phobius"/>
    </source>
</evidence>
<dbReference type="InterPro" id="IPR051010">
    <property type="entry name" value="BCAA_transport"/>
</dbReference>
<dbReference type="AlphaFoldDB" id="A0A917ZUH8"/>
<accession>A0A917ZUH8</accession>
<dbReference type="RefSeq" id="WP_189133748.1">
    <property type="nucleotide sequence ID" value="NZ_BMMS01000021.1"/>
</dbReference>
<evidence type="ECO:0000313" key="2">
    <source>
        <dbReference type="EMBL" id="GGO93680.1"/>
    </source>
</evidence>
<keyword evidence="1" id="KW-0812">Transmembrane</keyword>
<dbReference type="Proteomes" id="UP000641932">
    <property type="component" value="Unassembled WGS sequence"/>
</dbReference>
<evidence type="ECO:0008006" key="4">
    <source>
        <dbReference type="Google" id="ProtNLM"/>
    </source>
</evidence>
<organism evidence="2 3">
    <name type="scientific">Wenjunlia tyrosinilytica</name>
    <dbReference type="NCBI Taxonomy" id="1544741"/>
    <lineage>
        <taxon>Bacteria</taxon>
        <taxon>Bacillati</taxon>
        <taxon>Actinomycetota</taxon>
        <taxon>Actinomycetes</taxon>
        <taxon>Kitasatosporales</taxon>
        <taxon>Streptomycetaceae</taxon>
        <taxon>Wenjunlia</taxon>
    </lineage>
</organism>
<dbReference type="PANTHER" id="PTHR30483">
    <property type="entry name" value="LEUCINE-SPECIFIC-BINDING PROTEIN"/>
    <property type="match status" value="1"/>
</dbReference>
<feature type="transmembrane region" description="Helical" evidence="1">
    <location>
        <begin position="16"/>
        <end position="39"/>
    </location>
</feature>